<dbReference type="EMBL" id="BMML01000030">
    <property type="protein sequence ID" value="GGN39275.1"/>
    <property type="molecule type" value="Genomic_DNA"/>
</dbReference>
<proteinExistence type="inferred from homology"/>
<dbReference type="FunFam" id="3.40.605.10:FF:000007">
    <property type="entry name" value="NAD/NADP-dependent betaine aldehyde dehydrogenase"/>
    <property type="match status" value="1"/>
</dbReference>
<dbReference type="FunFam" id="3.40.309.10:FF:000012">
    <property type="entry name" value="Betaine aldehyde dehydrogenase"/>
    <property type="match status" value="1"/>
</dbReference>
<dbReference type="InterPro" id="IPR016161">
    <property type="entry name" value="Ald_DH/histidinol_DH"/>
</dbReference>
<organism evidence="6 7">
    <name type="scientific">Streptomyces fuscichromogenes</name>
    <dbReference type="NCBI Taxonomy" id="1324013"/>
    <lineage>
        <taxon>Bacteria</taxon>
        <taxon>Bacillati</taxon>
        <taxon>Actinomycetota</taxon>
        <taxon>Actinomycetes</taxon>
        <taxon>Kitasatosporales</taxon>
        <taxon>Streptomycetaceae</taxon>
        <taxon>Streptomyces</taxon>
    </lineage>
</organism>
<dbReference type="Pfam" id="PF00171">
    <property type="entry name" value="Aldedh"/>
    <property type="match status" value="1"/>
</dbReference>
<feature type="domain" description="Aldehyde dehydrogenase" evidence="5">
    <location>
        <begin position="21"/>
        <end position="483"/>
    </location>
</feature>
<dbReference type="AlphaFoldDB" id="A0A917XN66"/>
<keyword evidence="2 4" id="KW-0560">Oxidoreductase</keyword>
<evidence type="ECO:0000313" key="7">
    <source>
        <dbReference type="Proteomes" id="UP000653411"/>
    </source>
</evidence>
<feature type="active site" evidence="3">
    <location>
        <position position="258"/>
    </location>
</feature>
<comment type="caution">
    <text evidence="6">The sequence shown here is derived from an EMBL/GenBank/DDBJ whole genome shotgun (WGS) entry which is preliminary data.</text>
</comment>
<evidence type="ECO:0000256" key="1">
    <source>
        <dbReference type="ARBA" id="ARBA00009986"/>
    </source>
</evidence>
<dbReference type="PANTHER" id="PTHR42804:SF1">
    <property type="entry name" value="ALDEHYDE DEHYDROGENASE-RELATED"/>
    <property type="match status" value="1"/>
</dbReference>
<reference evidence="6" key="2">
    <citation type="submission" date="2020-09" db="EMBL/GenBank/DDBJ databases">
        <authorList>
            <person name="Sun Q."/>
            <person name="Zhou Y."/>
        </authorList>
    </citation>
    <scope>NUCLEOTIDE SEQUENCE</scope>
    <source>
        <strain evidence="6">CGMCC 4.7110</strain>
    </source>
</reference>
<sequence length="485" mass="50610">MTTHSELAPATERGLFIDGTWRPSSDGRYEEVVNPATRQVFGRAALASPADLDDAVAAARRAFDHGPWPRMTLAERASAMIRLAAELERDIEPLTQVALAETGLAVAMCRDGAQGIPQFLRYAAGLAGTIALTEERTAASGAKVLVEKVPVGVVAAFIPWNAPLKLAAFKVPSALLAGCTLVLKPSPESPLSLHYLADAAVRAGLPEGVINIIAADTEVSQALVKHPGVDKISFTGSTAVGKSIAASAAGSLKRVTLELGGKSAALVLDDAPVDLVAGSMAFVLPLNNGAICAMPSRLVVSERRKDEIVGALATALEKTVVGDPADPATQLGPMINEQHFNRVMGFIDSARAEGGTIVTGGGRPEGMEDGLYISPTVITDVSPDSTAAQEEIFGPVLTVLTYRDEDEAVEIANNSKYGLAGAVYSGDRDRALEFARRIRTGTVAVNSPIGTDPAIPCGGFKASGYGRELGPEGIDDFVETRSVFL</sequence>
<dbReference type="GO" id="GO:0016620">
    <property type="term" value="F:oxidoreductase activity, acting on the aldehyde or oxo group of donors, NAD or NADP as acceptor"/>
    <property type="evidence" value="ECO:0007669"/>
    <property type="project" value="InterPro"/>
</dbReference>
<reference evidence="6" key="1">
    <citation type="journal article" date="2014" name="Int. J. Syst. Evol. Microbiol.">
        <title>Complete genome sequence of Corynebacterium casei LMG S-19264T (=DSM 44701T), isolated from a smear-ripened cheese.</title>
        <authorList>
            <consortium name="US DOE Joint Genome Institute (JGI-PGF)"/>
            <person name="Walter F."/>
            <person name="Albersmeier A."/>
            <person name="Kalinowski J."/>
            <person name="Ruckert C."/>
        </authorList>
    </citation>
    <scope>NUCLEOTIDE SEQUENCE</scope>
    <source>
        <strain evidence="6">CGMCC 4.7110</strain>
    </source>
</reference>
<accession>A0A917XN66</accession>
<protein>
    <submittedName>
        <fullName evidence="6">Aldehyde dehydrogenase</fullName>
    </submittedName>
</protein>
<keyword evidence="7" id="KW-1185">Reference proteome</keyword>
<dbReference type="InterPro" id="IPR016162">
    <property type="entry name" value="Ald_DH_N"/>
</dbReference>
<evidence type="ECO:0000256" key="3">
    <source>
        <dbReference type="PROSITE-ProRule" id="PRU10007"/>
    </source>
</evidence>
<evidence type="ECO:0000313" key="6">
    <source>
        <dbReference type="EMBL" id="GGN39275.1"/>
    </source>
</evidence>
<comment type="similarity">
    <text evidence="1 4">Belongs to the aldehyde dehydrogenase family.</text>
</comment>
<dbReference type="Gene3D" id="3.40.309.10">
    <property type="entry name" value="Aldehyde Dehydrogenase, Chain A, domain 2"/>
    <property type="match status" value="1"/>
</dbReference>
<dbReference type="Proteomes" id="UP000653411">
    <property type="component" value="Unassembled WGS sequence"/>
</dbReference>
<dbReference type="PANTHER" id="PTHR42804">
    <property type="entry name" value="ALDEHYDE DEHYDROGENASE"/>
    <property type="match status" value="1"/>
</dbReference>
<dbReference type="Gene3D" id="3.40.605.10">
    <property type="entry name" value="Aldehyde Dehydrogenase, Chain A, domain 1"/>
    <property type="match status" value="1"/>
</dbReference>
<dbReference type="CDD" id="cd07139">
    <property type="entry name" value="ALDH_AldA-Rv0768"/>
    <property type="match status" value="1"/>
</dbReference>
<evidence type="ECO:0000256" key="4">
    <source>
        <dbReference type="RuleBase" id="RU003345"/>
    </source>
</evidence>
<name>A0A917XN66_9ACTN</name>
<dbReference type="InterPro" id="IPR016163">
    <property type="entry name" value="Ald_DH_C"/>
</dbReference>
<dbReference type="InterPro" id="IPR015590">
    <property type="entry name" value="Aldehyde_DH_dom"/>
</dbReference>
<evidence type="ECO:0000256" key="2">
    <source>
        <dbReference type="ARBA" id="ARBA00023002"/>
    </source>
</evidence>
<dbReference type="InterPro" id="IPR029510">
    <property type="entry name" value="Ald_DH_CS_GLU"/>
</dbReference>
<dbReference type="SUPFAM" id="SSF53720">
    <property type="entry name" value="ALDH-like"/>
    <property type="match status" value="1"/>
</dbReference>
<evidence type="ECO:0000259" key="5">
    <source>
        <dbReference type="Pfam" id="PF00171"/>
    </source>
</evidence>
<dbReference type="PROSITE" id="PS00687">
    <property type="entry name" value="ALDEHYDE_DEHYDR_GLU"/>
    <property type="match status" value="1"/>
</dbReference>
<gene>
    <name evidence="6" type="ORF">GCM10011578_085590</name>
</gene>
<dbReference type="RefSeq" id="WP_189268356.1">
    <property type="nucleotide sequence ID" value="NZ_BMML01000030.1"/>
</dbReference>